<comment type="caution">
    <text evidence="2">The sequence shown here is derived from an EMBL/GenBank/DDBJ whole genome shotgun (WGS) entry which is preliminary data.</text>
</comment>
<keyword evidence="3" id="KW-1185">Reference proteome</keyword>
<reference evidence="2 3" key="1">
    <citation type="journal article" date="2018" name="Plant J.">
        <title>Genome sequences of Chlorella sorokiniana UTEX 1602 and Micractinium conductrix SAG 241.80: implications to maltose excretion by a green alga.</title>
        <authorList>
            <person name="Arriola M.B."/>
            <person name="Velmurugan N."/>
            <person name="Zhang Y."/>
            <person name="Plunkett M.H."/>
            <person name="Hondzo H."/>
            <person name="Barney B.M."/>
        </authorList>
    </citation>
    <scope>NUCLEOTIDE SEQUENCE [LARGE SCALE GENOMIC DNA]</scope>
    <source>
        <strain evidence="3">UTEX 1602</strain>
    </source>
</reference>
<dbReference type="Proteomes" id="UP000239899">
    <property type="component" value="Unassembled WGS sequence"/>
</dbReference>
<sequence>MASPEQADAQQALAVIKLLSGVFYRLAAEVANPAVCGKLMAASMLLDNSRKHGAAHQEPASKLLTDTELHLMVLAQQLGIPAMLSDALAKLLGADSAICGGGGVEAAATEAGLEAEQGAAAAQAAAEDAPGVANPSLASIAADDICAIRGAHGGSAGSLYVPFEDLAPQLDAQDGSGAAAAAGPRTLVVVGPKQLEYLAGWCEALGMLPLDFMRQYGPMVTVPPPGARLSADAMDAAGTSQLSEPADTSQLSEPASPELPTFASKPFGFCFALGQDAGQQALLSPAMAEAEMEGARHTDADADGADGTGGAVTPEDAVQAPVAACGAAAAPASMPTPAMPEALAAPACAMPLAAAQPAGAEGAERAEGAGVEGAAPAEDAAPAGAEDAVPAGAEGAAAAAASEPAVAPAAGKRRGRKRGRATAVAEQEQPAAPPSTRKTRSQARLEAEAEAQKEKEPRLRL</sequence>
<feature type="compositionally biased region" description="Low complexity" evidence="1">
    <location>
        <begin position="421"/>
        <end position="430"/>
    </location>
</feature>
<feature type="compositionally biased region" description="Polar residues" evidence="1">
    <location>
        <begin position="238"/>
        <end position="253"/>
    </location>
</feature>
<accession>A0A2P6TJS8</accession>
<feature type="region of interest" description="Disordered" evidence="1">
    <location>
        <begin position="286"/>
        <end position="313"/>
    </location>
</feature>
<evidence type="ECO:0000313" key="3">
    <source>
        <dbReference type="Proteomes" id="UP000239899"/>
    </source>
</evidence>
<feature type="compositionally biased region" description="Basic and acidic residues" evidence="1">
    <location>
        <begin position="443"/>
        <end position="461"/>
    </location>
</feature>
<evidence type="ECO:0000256" key="1">
    <source>
        <dbReference type="SAM" id="MobiDB-lite"/>
    </source>
</evidence>
<proteinExistence type="predicted"/>
<organism evidence="2 3">
    <name type="scientific">Chlorella sorokiniana</name>
    <name type="common">Freshwater green alga</name>
    <dbReference type="NCBI Taxonomy" id="3076"/>
    <lineage>
        <taxon>Eukaryota</taxon>
        <taxon>Viridiplantae</taxon>
        <taxon>Chlorophyta</taxon>
        <taxon>core chlorophytes</taxon>
        <taxon>Trebouxiophyceae</taxon>
        <taxon>Chlorellales</taxon>
        <taxon>Chlorellaceae</taxon>
        <taxon>Chlorella clade</taxon>
        <taxon>Chlorella</taxon>
    </lineage>
</organism>
<dbReference type="AlphaFoldDB" id="A0A2P6TJS8"/>
<gene>
    <name evidence="2" type="ORF">C2E21_6568</name>
</gene>
<dbReference type="EMBL" id="LHPG02000013">
    <property type="protein sequence ID" value="PRW44315.1"/>
    <property type="molecule type" value="Genomic_DNA"/>
</dbReference>
<name>A0A2P6TJS8_CHLSO</name>
<evidence type="ECO:0000313" key="2">
    <source>
        <dbReference type="EMBL" id="PRW44315.1"/>
    </source>
</evidence>
<feature type="region of interest" description="Disordered" evidence="1">
    <location>
        <begin position="359"/>
        <end position="461"/>
    </location>
</feature>
<feature type="compositionally biased region" description="Low complexity" evidence="1">
    <location>
        <begin position="368"/>
        <end position="410"/>
    </location>
</feature>
<feature type="compositionally biased region" description="Basic residues" evidence="1">
    <location>
        <begin position="411"/>
        <end position="420"/>
    </location>
</feature>
<protein>
    <submittedName>
        <fullName evidence="2">Uncharacterized protein</fullName>
    </submittedName>
</protein>
<feature type="region of interest" description="Disordered" evidence="1">
    <location>
        <begin position="235"/>
        <end position="257"/>
    </location>
</feature>